<proteinExistence type="predicted"/>
<dbReference type="RefSeq" id="WP_304435481.1">
    <property type="nucleotide sequence ID" value="NZ_JAUKUC010000001.1"/>
</dbReference>
<evidence type="ECO:0000313" key="2">
    <source>
        <dbReference type="Proteomes" id="UP001168579"/>
    </source>
</evidence>
<protein>
    <submittedName>
        <fullName evidence="1">Uncharacterized protein</fullName>
    </submittedName>
</protein>
<reference evidence="1" key="2">
    <citation type="submission" date="2023-06" db="EMBL/GenBank/DDBJ databases">
        <authorList>
            <person name="Lucena T."/>
            <person name="Sun Q."/>
        </authorList>
    </citation>
    <scope>NUCLEOTIDE SEQUENCE</scope>
    <source>
        <strain evidence="1">CECT 8869</strain>
    </source>
</reference>
<sequence length="270" mass="32072">MNLKLSLLIFLWVILNSFGQQCEYQEYFLLTDLAKDQTSKKEYKAAKNNFKQAFLKTSFPLGHDLSYALYVADETNDDEWALLIAKQLAKGGIPLRYFVKFKKRKWYKRFVSEFHSLNQYHEENFNLEIRVRFLELSKKDADFTEKYHCWRVREIELTKEELINDATERLNDFKEFNQKYGFPNEQTMGYNYNRRLNRIEPYPVGAMMIHIYQMGVLLYQDSIPNFVCTGGLHPSYKKNLKTIRGFGNSTGVKQEIEARFAKFRGEPINH</sequence>
<name>A0ABT8RN90_9FLAO</name>
<dbReference type="Proteomes" id="UP001168579">
    <property type="component" value="Unassembled WGS sequence"/>
</dbReference>
<gene>
    <name evidence="1" type="ORF">Q2T41_06965</name>
</gene>
<accession>A0ABT8RN90</accession>
<reference evidence="1" key="1">
    <citation type="journal article" date="2014" name="Int. J. Syst. Evol. Microbiol.">
        <title>Complete genome of a new Firmicutes species belonging to the dominant human colonic microbiota ('Ruminococcus bicirculans') reveals two chromosomes and a selective capacity to utilize plant glucans.</title>
        <authorList>
            <consortium name="NISC Comparative Sequencing Program"/>
            <person name="Wegmann U."/>
            <person name="Louis P."/>
            <person name="Goesmann A."/>
            <person name="Henrissat B."/>
            <person name="Duncan S.H."/>
            <person name="Flint H.J."/>
        </authorList>
    </citation>
    <scope>NUCLEOTIDE SEQUENCE</scope>
    <source>
        <strain evidence="1">CECT 8869</strain>
    </source>
</reference>
<keyword evidence="2" id="KW-1185">Reference proteome</keyword>
<dbReference type="EMBL" id="JAUKUC010000001">
    <property type="protein sequence ID" value="MDO1512390.1"/>
    <property type="molecule type" value="Genomic_DNA"/>
</dbReference>
<comment type="caution">
    <text evidence="1">The sequence shown here is derived from an EMBL/GenBank/DDBJ whole genome shotgun (WGS) entry which is preliminary data.</text>
</comment>
<organism evidence="1 2">
    <name type="scientific">Maribacter confluentis</name>
    <dbReference type="NCBI Taxonomy" id="1656093"/>
    <lineage>
        <taxon>Bacteria</taxon>
        <taxon>Pseudomonadati</taxon>
        <taxon>Bacteroidota</taxon>
        <taxon>Flavobacteriia</taxon>
        <taxon>Flavobacteriales</taxon>
        <taxon>Flavobacteriaceae</taxon>
        <taxon>Maribacter</taxon>
    </lineage>
</organism>
<evidence type="ECO:0000313" key="1">
    <source>
        <dbReference type="EMBL" id="MDO1512390.1"/>
    </source>
</evidence>